<dbReference type="EMBL" id="MPTB01000093">
    <property type="protein sequence ID" value="OMD35478.1"/>
    <property type="molecule type" value="Genomic_DNA"/>
</dbReference>
<keyword evidence="3" id="KW-1185">Reference proteome</keyword>
<evidence type="ECO:0000313" key="3">
    <source>
        <dbReference type="Proteomes" id="UP000187412"/>
    </source>
</evidence>
<evidence type="ECO:0000256" key="1">
    <source>
        <dbReference type="ARBA" id="ARBA00022737"/>
    </source>
</evidence>
<dbReference type="PANTHER" id="PTHR47485:SF1">
    <property type="entry name" value="THYLAKOID LUMENAL 17.4 KDA PROTEIN, CHLOROPLASTIC"/>
    <property type="match status" value="1"/>
</dbReference>
<proteinExistence type="predicted"/>
<dbReference type="Pfam" id="PF00805">
    <property type="entry name" value="Pentapeptide"/>
    <property type="match status" value="3"/>
</dbReference>
<dbReference type="RefSeq" id="WP_076114572.1">
    <property type="nucleotide sequence ID" value="NZ_MPTB01000093.1"/>
</dbReference>
<dbReference type="PANTHER" id="PTHR47485">
    <property type="entry name" value="THYLAKOID LUMENAL 17.4 KDA PROTEIN, CHLOROPLASTIC"/>
    <property type="match status" value="1"/>
</dbReference>
<dbReference type="SUPFAM" id="SSF141571">
    <property type="entry name" value="Pentapeptide repeat-like"/>
    <property type="match status" value="1"/>
</dbReference>
<dbReference type="Gene3D" id="2.160.20.80">
    <property type="entry name" value="E3 ubiquitin-protein ligase SopA"/>
    <property type="match status" value="1"/>
</dbReference>
<comment type="caution">
    <text evidence="2">The sequence shown here is derived from an EMBL/GenBank/DDBJ whole genome shotgun (WGS) entry which is preliminary data.</text>
</comment>
<sequence length="406" mass="45498">MKEQADGLDEQRAMVNGAWSSIQREWALDLNMKKEQRIQAFMDEFREYCVLLRQEQLAGRKGNIRYITYSMLRTAWLEEHPVYWVEAADALWVLDPKPVQSVYDASWVYGYWTELRGHLLTEAQAQQVALSELVLEQIMLGAAVHIHAMLVSLIRLALKRAAVLPEFQQLDREETFEIRVGEYMDWSVCVYKEEHRLLDSSLVRDWLEEEQEHAYSYQALTSVQLPGGDYSHFDFRYTAFRQIGMEGGRLHACILVGTVWQESQLDETDFSYSLINGADFSGCSMQGAVLEGVMGNAGFGEENWDGEPLGYAGVNFTGTNLQKASFRGAELQGAVFEAAVLHKASFVGTNLTNACFVGADLAGASFAGAMVTSADFTGAKLQGVSFTDEQRSDSRGIPIGEGKWLL</sequence>
<keyword evidence="1" id="KW-0677">Repeat</keyword>
<dbReference type="InterPro" id="IPR001646">
    <property type="entry name" value="5peptide_repeat"/>
</dbReference>
<evidence type="ECO:0008006" key="4">
    <source>
        <dbReference type="Google" id="ProtNLM"/>
    </source>
</evidence>
<reference evidence="2 3" key="1">
    <citation type="submission" date="2016-10" db="EMBL/GenBank/DDBJ databases">
        <title>Paenibacillus species isolates.</title>
        <authorList>
            <person name="Beno S.M."/>
        </authorList>
    </citation>
    <scope>NUCLEOTIDE SEQUENCE [LARGE SCALE GENOMIC DNA]</scope>
    <source>
        <strain evidence="2 3">FSL H7-0744</strain>
    </source>
</reference>
<gene>
    <name evidence="2" type="ORF">BSK56_32955</name>
</gene>
<organism evidence="2 3">
    <name type="scientific">Paenibacillus borealis</name>
    <dbReference type="NCBI Taxonomy" id="160799"/>
    <lineage>
        <taxon>Bacteria</taxon>
        <taxon>Bacillati</taxon>
        <taxon>Bacillota</taxon>
        <taxon>Bacilli</taxon>
        <taxon>Bacillales</taxon>
        <taxon>Paenibacillaceae</taxon>
        <taxon>Paenibacillus</taxon>
    </lineage>
</organism>
<evidence type="ECO:0000313" key="2">
    <source>
        <dbReference type="EMBL" id="OMD35478.1"/>
    </source>
</evidence>
<accession>A0ABX3GRL8</accession>
<name>A0ABX3GRL8_PAEBO</name>
<dbReference type="Proteomes" id="UP000187412">
    <property type="component" value="Unassembled WGS sequence"/>
</dbReference>
<protein>
    <recommendedName>
        <fullName evidence="4">Pentapeptide repeat-containing protein</fullName>
    </recommendedName>
</protein>